<sequence length="194" mass="21000">MSTRTTRFEDRLLAELKREIELREGLSTEVDTGGRGTNTPVGRLVTPRRIALVAATCAVAGLAMVLVPGTSADSVAYAVESHGDGSVTLTIKDQKIGIEAQNELAEKLRPKDIQVMVNVLAPGYVCDYDVVVWATGKQGKREPIVALQWNREITLGPGNVLVFENLSGHTEPHRVNAYTGKREIKPCVPVKSAP</sequence>
<name>A0A917P400_9ACTN</name>
<evidence type="ECO:0000313" key="3">
    <source>
        <dbReference type="Proteomes" id="UP000625682"/>
    </source>
</evidence>
<proteinExistence type="predicted"/>
<dbReference type="AlphaFoldDB" id="A0A917P400"/>
<reference evidence="2" key="1">
    <citation type="journal article" date="2014" name="Int. J. Syst. Evol. Microbiol.">
        <title>Complete genome sequence of Corynebacterium casei LMG S-19264T (=DSM 44701T), isolated from a smear-ripened cheese.</title>
        <authorList>
            <consortium name="US DOE Joint Genome Institute (JGI-PGF)"/>
            <person name="Walter F."/>
            <person name="Albersmeier A."/>
            <person name="Kalinowski J."/>
            <person name="Ruckert C."/>
        </authorList>
    </citation>
    <scope>NUCLEOTIDE SEQUENCE</scope>
    <source>
        <strain evidence="2">CGMCC 4.7272</strain>
    </source>
</reference>
<protein>
    <submittedName>
        <fullName evidence="2">Uncharacterized protein</fullName>
    </submittedName>
</protein>
<keyword evidence="1" id="KW-1133">Transmembrane helix</keyword>
<reference evidence="2" key="2">
    <citation type="submission" date="2020-09" db="EMBL/GenBank/DDBJ databases">
        <authorList>
            <person name="Sun Q."/>
            <person name="Zhou Y."/>
        </authorList>
    </citation>
    <scope>NUCLEOTIDE SEQUENCE</scope>
    <source>
        <strain evidence="2">CGMCC 4.7272</strain>
    </source>
</reference>
<dbReference type="EMBL" id="BMMU01000031">
    <property type="protein sequence ID" value="GGJ60528.1"/>
    <property type="molecule type" value="Genomic_DNA"/>
</dbReference>
<keyword evidence="1" id="KW-0472">Membrane</keyword>
<evidence type="ECO:0000313" key="2">
    <source>
        <dbReference type="EMBL" id="GGJ60528.1"/>
    </source>
</evidence>
<dbReference type="Proteomes" id="UP000625682">
    <property type="component" value="Unassembled WGS sequence"/>
</dbReference>
<gene>
    <name evidence="2" type="ORF">GCM10012282_67240</name>
</gene>
<keyword evidence="1" id="KW-0812">Transmembrane</keyword>
<keyword evidence="3" id="KW-1185">Reference proteome</keyword>
<feature type="transmembrane region" description="Helical" evidence="1">
    <location>
        <begin position="50"/>
        <end position="67"/>
    </location>
</feature>
<comment type="caution">
    <text evidence="2">The sequence shown here is derived from an EMBL/GenBank/DDBJ whole genome shotgun (WGS) entry which is preliminary data.</text>
</comment>
<evidence type="ECO:0000256" key="1">
    <source>
        <dbReference type="SAM" id="Phobius"/>
    </source>
</evidence>
<accession>A0A917P400</accession>
<organism evidence="2 3">
    <name type="scientific">Streptomyces lacrimifluminis</name>
    <dbReference type="NCBI Taxonomy" id="1500077"/>
    <lineage>
        <taxon>Bacteria</taxon>
        <taxon>Bacillati</taxon>
        <taxon>Actinomycetota</taxon>
        <taxon>Actinomycetes</taxon>
        <taxon>Kitasatosporales</taxon>
        <taxon>Streptomycetaceae</taxon>
        <taxon>Streptomyces</taxon>
    </lineage>
</organism>
<dbReference type="RefSeq" id="WP_189151196.1">
    <property type="nucleotide sequence ID" value="NZ_BAABER010000034.1"/>
</dbReference>